<gene>
    <name evidence="1" type="ORF">Amon02_000222100</name>
</gene>
<keyword evidence="2" id="KW-1185">Reference proteome</keyword>
<evidence type="ECO:0000313" key="1">
    <source>
        <dbReference type="EMBL" id="GME75581.1"/>
    </source>
</evidence>
<proteinExistence type="predicted"/>
<dbReference type="EMBL" id="BSXS01001247">
    <property type="protein sequence ID" value="GME75581.1"/>
    <property type="molecule type" value="Genomic_DNA"/>
</dbReference>
<dbReference type="Proteomes" id="UP001165064">
    <property type="component" value="Unassembled WGS sequence"/>
</dbReference>
<protein>
    <submittedName>
        <fullName evidence="1">Unnamed protein product</fullName>
    </submittedName>
</protein>
<accession>A0ACB5SX24</accession>
<sequence>MFKRTLVLLQKSTKGPWANMLKDPSKKYTRFKGVDLPDRQWPNKVIEKAPRWLSTDLRDGNQSLPDPMSVEQKKEYFQKLVEIGFKEIEVAFPSASQTDFDFTRYAVENAPDDVRIQALVQSREHLIRRTVESLKGAKKATIHTYLATSDMFREIVFGMSQKEAIEKAVWATKLVKSLTKDDPAMQETDWSYEFSPECFSDTPVEFALEICEAVKAAWEPTAENPIIFNLPATVEVSGPHIYADQVEYFSRNISEREKVAISLHCHNDRGCGVAATELGLLAGADRVEGCLFGNGERTGNVDLITVALNMYTDGVSPELDLSDIESIIDVVEKGNKIPIHPRAPYGGSLVVSAFSGSHQDAIKKGFALQAKKDDPRWRIPYLPLDPQDIGRNYEAVIRVNSQSGKGGAAWVVQRTLGLDLPRAMQVDFSRVVQNTADGLGRELKSEEIIALLQSNYNIDNCSSSVMTIKDYNFEKKSDSVTDVVAVLLVDGKEVSVSGTGNGPISSFVDAVSKEFGDFEVQAYSEHSVGKGSSTKAATYVQLSNGKTTAWGIGMHESITRASVNSLVSAINTILKDEVTKAEPEKVKA</sequence>
<organism evidence="1 2">
    <name type="scientific">Ambrosiozyma monospora</name>
    <name type="common">Yeast</name>
    <name type="synonym">Endomycopsis monosporus</name>
    <dbReference type="NCBI Taxonomy" id="43982"/>
    <lineage>
        <taxon>Eukaryota</taxon>
        <taxon>Fungi</taxon>
        <taxon>Dikarya</taxon>
        <taxon>Ascomycota</taxon>
        <taxon>Saccharomycotina</taxon>
        <taxon>Pichiomycetes</taxon>
        <taxon>Pichiales</taxon>
        <taxon>Pichiaceae</taxon>
        <taxon>Ambrosiozyma</taxon>
    </lineage>
</organism>
<reference evidence="1" key="1">
    <citation type="submission" date="2023-04" db="EMBL/GenBank/DDBJ databases">
        <title>Ambrosiozyma monospora NBRC 10751.</title>
        <authorList>
            <person name="Ichikawa N."/>
            <person name="Sato H."/>
            <person name="Tonouchi N."/>
        </authorList>
    </citation>
    <scope>NUCLEOTIDE SEQUENCE</scope>
    <source>
        <strain evidence="1">NBRC 10751</strain>
    </source>
</reference>
<name>A0ACB5SX24_AMBMO</name>
<comment type="caution">
    <text evidence="1">The sequence shown here is derived from an EMBL/GenBank/DDBJ whole genome shotgun (WGS) entry which is preliminary data.</text>
</comment>
<evidence type="ECO:0000313" key="2">
    <source>
        <dbReference type="Proteomes" id="UP001165064"/>
    </source>
</evidence>